<feature type="compositionally biased region" description="Low complexity" evidence="1">
    <location>
        <begin position="357"/>
        <end position="372"/>
    </location>
</feature>
<dbReference type="RefSeq" id="XP_013897612.1">
    <property type="nucleotide sequence ID" value="XM_014042158.1"/>
</dbReference>
<feature type="region of interest" description="Disordered" evidence="1">
    <location>
        <begin position="340"/>
        <end position="411"/>
    </location>
</feature>
<dbReference type="OrthoDB" id="1899528at2759"/>
<sequence>MRSEVMHSADVIDKLDRKLGGLRPFHRLAYDKYRSHGLFLPYGALDAEHNAPNKTLLTPGRGWMLGDGQDPLDAWQLEEVLEEGRRRGLPPNDLYGAAYALVIRELQECARRLSGRALQARRAAGSFLLTCEDAVHLAPRLARSGALFDVIDVSNITDKNYVGVEPVLRAFGPLLKPPASSPQATLLTTFMNWTRFLNPDKFVADGLTRQEQKELITRYAKRAERRYGRDAAMAGSLDEITQGRLGAALPLMFDYSDRLQAYLRSEGAFQAASAAGLAQRSTNLLVPPRIGVPPGASSHGALPAGGDPTSEKAYWLDRVASHTLTETFVEWRRDRGAGAAAAEGRRRAGAGAGGALGASTSAGAAGAAGASGPDASWLPGPGRVARKGPHGGGGGGGGKGKGKGKGGKKKR</sequence>
<name>A0A0D2JGR6_9CHLO</name>
<evidence type="ECO:0000313" key="2">
    <source>
        <dbReference type="EMBL" id="KIY98592.1"/>
    </source>
</evidence>
<organism evidence="2 3">
    <name type="scientific">Monoraphidium neglectum</name>
    <dbReference type="NCBI Taxonomy" id="145388"/>
    <lineage>
        <taxon>Eukaryota</taxon>
        <taxon>Viridiplantae</taxon>
        <taxon>Chlorophyta</taxon>
        <taxon>core chlorophytes</taxon>
        <taxon>Chlorophyceae</taxon>
        <taxon>CS clade</taxon>
        <taxon>Sphaeropleales</taxon>
        <taxon>Selenastraceae</taxon>
        <taxon>Monoraphidium</taxon>
    </lineage>
</organism>
<evidence type="ECO:0000256" key="1">
    <source>
        <dbReference type="SAM" id="MobiDB-lite"/>
    </source>
</evidence>
<dbReference type="AlphaFoldDB" id="A0A0D2JGR6"/>
<feature type="compositionally biased region" description="Gly residues" evidence="1">
    <location>
        <begin position="390"/>
        <end position="399"/>
    </location>
</feature>
<evidence type="ECO:0000313" key="3">
    <source>
        <dbReference type="Proteomes" id="UP000054498"/>
    </source>
</evidence>
<dbReference type="STRING" id="145388.A0A0D2JGR6"/>
<dbReference type="Proteomes" id="UP000054498">
    <property type="component" value="Unassembled WGS sequence"/>
</dbReference>
<proteinExistence type="predicted"/>
<feature type="compositionally biased region" description="Basic residues" evidence="1">
    <location>
        <begin position="400"/>
        <end position="411"/>
    </location>
</feature>
<dbReference type="GeneID" id="25742245"/>
<keyword evidence="3" id="KW-1185">Reference proteome</keyword>
<protein>
    <submittedName>
        <fullName evidence="2">Uncharacterized protein</fullName>
    </submittedName>
</protein>
<accession>A0A0D2JGR6</accession>
<gene>
    <name evidence="2" type="ORF">MNEG_9370</name>
</gene>
<dbReference type="KEGG" id="mng:MNEG_9370"/>
<reference evidence="2 3" key="1">
    <citation type="journal article" date="2013" name="BMC Genomics">
        <title>Reconstruction of the lipid metabolism for the microalga Monoraphidium neglectum from its genome sequence reveals characteristics suitable for biofuel production.</title>
        <authorList>
            <person name="Bogen C."/>
            <person name="Al-Dilaimi A."/>
            <person name="Albersmeier A."/>
            <person name="Wichmann J."/>
            <person name="Grundmann M."/>
            <person name="Rupp O."/>
            <person name="Lauersen K.J."/>
            <person name="Blifernez-Klassen O."/>
            <person name="Kalinowski J."/>
            <person name="Goesmann A."/>
            <person name="Mussgnug J.H."/>
            <person name="Kruse O."/>
        </authorList>
    </citation>
    <scope>NUCLEOTIDE SEQUENCE [LARGE SCALE GENOMIC DNA]</scope>
    <source>
        <strain evidence="2 3">SAG 48.87</strain>
    </source>
</reference>
<dbReference type="EMBL" id="KK102131">
    <property type="protein sequence ID" value="KIY98592.1"/>
    <property type="molecule type" value="Genomic_DNA"/>
</dbReference>